<dbReference type="Gene3D" id="2.40.70.10">
    <property type="entry name" value="Acid Proteases"/>
    <property type="match status" value="2"/>
</dbReference>
<evidence type="ECO:0000256" key="6">
    <source>
        <dbReference type="ARBA" id="ARBA00022801"/>
    </source>
</evidence>
<dbReference type="GO" id="GO:0003964">
    <property type="term" value="F:RNA-directed DNA polymerase activity"/>
    <property type="evidence" value="ECO:0007669"/>
    <property type="project" value="UniProtKB-KW"/>
</dbReference>
<dbReference type="InterPro" id="IPR032567">
    <property type="entry name" value="RTL1-rel"/>
</dbReference>
<keyword evidence="12" id="KW-1185">Reference proteome</keyword>
<keyword evidence="5" id="KW-0255">Endonuclease</keyword>
<organism evidence="11 12">
    <name type="scientific">Gossypium australe</name>
    <dbReference type="NCBI Taxonomy" id="47621"/>
    <lineage>
        <taxon>Eukaryota</taxon>
        <taxon>Viridiplantae</taxon>
        <taxon>Streptophyta</taxon>
        <taxon>Embryophyta</taxon>
        <taxon>Tracheophyta</taxon>
        <taxon>Spermatophyta</taxon>
        <taxon>Magnoliopsida</taxon>
        <taxon>eudicotyledons</taxon>
        <taxon>Gunneridae</taxon>
        <taxon>Pentapetalae</taxon>
        <taxon>rosids</taxon>
        <taxon>malvids</taxon>
        <taxon>Malvales</taxon>
        <taxon>Malvaceae</taxon>
        <taxon>Malvoideae</taxon>
        <taxon>Gossypium</taxon>
    </lineage>
</organism>
<dbReference type="GO" id="GO:0016787">
    <property type="term" value="F:hydrolase activity"/>
    <property type="evidence" value="ECO:0007669"/>
    <property type="project" value="UniProtKB-KW"/>
</dbReference>
<keyword evidence="2" id="KW-0808">Transferase</keyword>
<dbReference type="OrthoDB" id="2272416at2759"/>
<evidence type="ECO:0000256" key="3">
    <source>
        <dbReference type="ARBA" id="ARBA00022695"/>
    </source>
</evidence>
<protein>
    <recommendedName>
        <fullName evidence="1">RNA-directed DNA polymerase</fullName>
        <ecNumber evidence="1">2.7.7.49</ecNumber>
    </recommendedName>
</protein>
<dbReference type="EMBL" id="SMMG02000002">
    <property type="protein sequence ID" value="KAA3483687.1"/>
    <property type="molecule type" value="Genomic_DNA"/>
</dbReference>
<evidence type="ECO:0000259" key="9">
    <source>
        <dbReference type="Pfam" id="PF17917"/>
    </source>
</evidence>
<dbReference type="SUPFAM" id="SSF50630">
    <property type="entry name" value="Acid proteases"/>
    <property type="match status" value="2"/>
</dbReference>
<keyword evidence="7" id="KW-0695">RNA-directed DNA polymerase</keyword>
<evidence type="ECO:0000256" key="5">
    <source>
        <dbReference type="ARBA" id="ARBA00022759"/>
    </source>
</evidence>
<evidence type="ECO:0000256" key="1">
    <source>
        <dbReference type="ARBA" id="ARBA00012493"/>
    </source>
</evidence>
<feature type="region of interest" description="Disordered" evidence="8">
    <location>
        <begin position="1179"/>
        <end position="1225"/>
    </location>
</feature>
<dbReference type="InterPro" id="IPR043502">
    <property type="entry name" value="DNA/RNA_pol_sf"/>
</dbReference>
<evidence type="ECO:0000256" key="7">
    <source>
        <dbReference type="ARBA" id="ARBA00022918"/>
    </source>
</evidence>
<sequence length="1478" mass="168213">MIAHEERGLGTQVDSSALRVRSGELVTKLELVADQVKNTCTMEDHQEPAGDVASQDMLRGVAGTTPTVAEYWLEASERILDDIECTQEQKLRGTAFQNKYVWKQYVEVRRLEFIELKQKDRSVAKYEVEFLRLNCYAQGMVAAKQDKCFRFEKWLRYELMMQVAPLQERVSEALVDETKIVEEVKRLERELKGRPRIPSREMRCDVVDVIAGTFTVNTVPYFALTDIGSTNSYVSCEMTDKLGIKVEDTIRSVIVFSPLGQSISVNKVYKRCPLEIQGEVFLANLMDLPFEKFDLILGMDWLVEHQVVLDSLLKGVSGSSVESIRTVRDYPGIFPKELLGLPPECEVEFDIDLLPGTALVSITHYRMTRNELVMHRLSTTEQVDYKEPILLTIDDLFDQFKGAKLFSKIDLRSDYYQLKVKEKDVPKTAFRTRMYEFWLHKVMFLGHVVSAKGICVDLKKIEAILDWKKPKNVIEIQSFLGLANYYKRKDYAVYSDASHTDLGCVLMQECKVVANALRQLKPHEHNYLTHELELTVVVFALNIWRHYLYDKVNMVADVLSRKSMTNLKEMFAKLSLTNDGGILTKVQDMLRGCVIGFNINCEEHFPLVEFAHNNSFQSSIQMAPYEALYGQKSSNRQKSYANLRQRGIEFSVGDEVFLKVSSWRKVLIFGCKRKLSRRFIGPCRVLKRVGPVAYLLELPTKLDHIHDVFHSSMLRRYRFGPSHVISIEEVEVRPGLTYMEDPVQILDREVKNLRWKQIPLVKVLWRNHGVSEATWEPEEIMSRWYPQLFGLGKEMASQGVERVKVRITKQQRSIIFGSGKGGGWMTIKLWRREVSASSHLFSLPEVFTIVEFSFHILSAIFKPNLHYCDCLCRTLKRVEGSIPKFKKRAVSAVRDWPPGCRPASEQNSRQIAVVPISDNVDVESIVLRVIRVYAKHQVSGFCSDQVAHSVMDRAGEEHEVAMHGFISFQMAVSEPVWSGHGSGNEMPLLPAAEVEYQDQMGGDDAVSQAMLRVLERVAGAGLAPNIAEYWLEASERKMDDLDFMVEEKLKGVVSLLRDEAYQWWLTVKEGIPADRIDWDFFKVSFQGNRYARGIVATNYERCVRFEYRLRDELRVLIAPQWERDFAILVEKVKIAEEVKRTEKQNKDKDRNICYKGVRIDHVPCAGRYILESADGGPVDVSAGRGSDQRRGGQPLPRGRGPIRGGNGFGRGRGAPGRGVSNTDARQPGLVYVARRREEGNAPDVITGTFLIYGLPCTALIDIGSTHSYVASAIAGTLNLDYETFSREMTVVSPLGQTVVVNKLYKDVTLEVQGVAFRADLMELPFREFDLILGMDWLVRYQANLDCAAKRMVLRTIEGVEVVVIGERRNYLSNVVFVLKAERMVRKGCKAFMVHVCALEAKESVVGDVRTVKEFFDVFPKELPGLPPDREVEFGIDLLLGTAPVSIAPYRMAPKELVELKAQIQELLDRGFIRPSVSP</sequence>
<dbReference type="InterPro" id="IPR043128">
    <property type="entry name" value="Rev_trsase/Diguanyl_cyclase"/>
</dbReference>
<evidence type="ECO:0000313" key="12">
    <source>
        <dbReference type="Proteomes" id="UP000325315"/>
    </source>
</evidence>
<dbReference type="SUPFAM" id="SSF56672">
    <property type="entry name" value="DNA/RNA polymerases"/>
    <property type="match status" value="2"/>
</dbReference>
<dbReference type="GO" id="GO:0004519">
    <property type="term" value="F:endonuclease activity"/>
    <property type="evidence" value="ECO:0007669"/>
    <property type="project" value="UniProtKB-KW"/>
</dbReference>
<accession>A0A5B6WS12</accession>
<evidence type="ECO:0000256" key="4">
    <source>
        <dbReference type="ARBA" id="ARBA00022722"/>
    </source>
</evidence>
<dbReference type="InterPro" id="IPR056924">
    <property type="entry name" value="SH3_Tf2-1"/>
</dbReference>
<reference evidence="11" key="1">
    <citation type="submission" date="2019-08" db="EMBL/GenBank/DDBJ databases">
        <authorList>
            <person name="Liu F."/>
        </authorList>
    </citation>
    <scope>NUCLEOTIDE SEQUENCE [LARGE SCALE GENOMIC DNA]</scope>
    <source>
        <strain evidence="11">PA1801</strain>
        <tissue evidence="11">Leaf</tissue>
    </source>
</reference>
<keyword evidence="6" id="KW-0378">Hydrolase</keyword>
<dbReference type="Pfam" id="PF17917">
    <property type="entry name" value="RT_RNaseH"/>
    <property type="match status" value="1"/>
</dbReference>
<feature type="domain" description="Tf2-1-like SH3-like" evidence="10">
    <location>
        <begin position="653"/>
        <end position="718"/>
    </location>
</feature>
<dbReference type="Pfam" id="PF08284">
    <property type="entry name" value="RVP_2"/>
    <property type="match status" value="2"/>
</dbReference>
<dbReference type="Pfam" id="PF24626">
    <property type="entry name" value="SH3_Tf2-1"/>
    <property type="match status" value="1"/>
</dbReference>
<keyword evidence="3" id="KW-0548">Nucleotidyltransferase</keyword>
<dbReference type="PANTHER" id="PTHR15503">
    <property type="entry name" value="LDOC1 RELATED"/>
    <property type="match status" value="1"/>
</dbReference>
<evidence type="ECO:0000256" key="8">
    <source>
        <dbReference type="SAM" id="MobiDB-lite"/>
    </source>
</evidence>
<dbReference type="Proteomes" id="UP000325315">
    <property type="component" value="Unassembled WGS sequence"/>
</dbReference>
<dbReference type="Gene3D" id="3.10.10.10">
    <property type="entry name" value="HIV Type 1 Reverse Transcriptase, subunit A, domain 1"/>
    <property type="match status" value="2"/>
</dbReference>
<evidence type="ECO:0000259" key="10">
    <source>
        <dbReference type="Pfam" id="PF24626"/>
    </source>
</evidence>
<dbReference type="PANTHER" id="PTHR15503:SF45">
    <property type="entry name" value="RNA-DIRECTED DNA POLYMERASE HOMOLOG"/>
    <property type="match status" value="1"/>
</dbReference>
<feature type="compositionally biased region" description="Gly residues" evidence="8">
    <location>
        <begin position="1201"/>
        <end position="1216"/>
    </location>
</feature>
<name>A0A5B6WS12_9ROSI</name>
<dbReference type="InterPro" id="IPR041373">
    <property type="entry name" value="RT_RNaseH"/>
</dbReference>
<keyword evidence="4" id="KW-0540">Nuclease</keyword>
<dbReference type="EC" id="2.7.7.49" evidence="1"/>
<gene>
    <name evidence="11" type="ORF">EPI10_005835</name>
</gene>
<evidence type="ECO:0000313" key="11">
    <source>
        <dbReference type="EMBL" id="KAA3483687.1"/>
    </source>
</evidence>
<feature type="domain" description="Reverse transcriptase RNase H-like" evidence="9">
    <location>
        <begin position="489"/>
        <end position="569"/>
    </location>
</feature>
<comment type="caution">
    <text evidence="11">The sequence shown here is derived from an EMBL/GenBank/DDBJ whole genome shotgun (WGS) entry which is preliminary data.</text>
</comment>
<proteinExistence type="predicted"/>
<dbReference type="InterPro" id="IPR021109">
    <property type="entry name" value="Peptidase_aspartic_dom_sf"/>
</dbReference>
<evidence type="ECO:0000256" key="2">
    <source>
        <dbReference type="ARBA" id="ARBA00022679"/>
    </source>
</evidence>
<dbReference type="Gene3D" id="3.30.70.270">
    <property type="match status" value="2"/>
</dbReference>
<dbReference type="CDD" id="cd00303">
    <property type="entry name" value="retropepsin_like"/>
    <property type="match status" value="2"/>
</dbReference>